<name>A0A382TJY0_9ZZZZ</name>
<accession>A0A382TJY0</accession>
<sequence>LDSDRLPVYKDYFNHFSSGAPITDILDLDILLDSIFVTTDAGIFAGNYKVDNLKSAAGWGKIFTGTSAKQFLPGIEPLIIFDSSISQRENNLWIEYYDFPSEYPNYCEKKIDGDYIECAIDLDCSDYPDPEDPNKKLNLGFCGQKLIRAEQDEGLVKLLFDKWYYELENGELTFSYEISVGNQDMEKNIIGGKMKTEFTSFTFTENGNRFIGLNDYGLLSISAENNVSPIIFAPNTPFNNKYNAITVTSAGILAATTQLGSLVWGGEKYQNYIPSRYYTYYPNISNTVQFNYVSLLYNPGE</sequence>
<reference evidence="1" key="1">
    <citation type="submission" date="2018-05" db="EMBL/GenBank/DDBJ databases">
        <authorList>
            <person name="Lanie J.A."/>
            <person name="Ng W.-L."/>
            <person name="Kazmierczak K.M."/>
            <person name="Andrzejewski T.M."/>
            <person name="Davidsen T.M."/>
            <person name="Wayne K.J."/>
            <person name="Tettelin H."/>
            <person name="Glass J.I."/>
            <person name="Rusch D."/>
            <person name="Podicherti R."/>
            <person name="Tsui H.-C.T."/>
            <person name="Winkler M.E."/>
        </authorList>
    </citation>
    <scope>NUCLEOTIDE SEQUENCE</scope>
</reference>
<feature type="non-terminal residue" evidence="1">
    <location>
        <position position="301"/>
    </location>
</feature>
<protein>
    <submittedName>
        <fullName evidence="1">Uncharacterized protein</fullName>
    </submittedName>
</protein>
<feature type="non-terminal residue" evidence="1">
    <location>
        <position position="1"/>
    </location>
</feature>
<organism evidence="1">
    <name type="scientific">marine metagenome</name>
    <dbReference type="NCBI Taxonomy" id="408172"/>
    <lineage>
        <taxon>unclassified sequences</taxon>
        <taxon>metagenomes</taxon>
        <taxon>ecological metagenomes</taxon>
    </lineage>
</organism>
<evidence type="ECO:0000313" key="1">
    <source>
        <dbReference type="EMBL" id="SVD22072.1"/>
    </source>
</evidence>
<gene>
    <name evidence="1" type="ORF">METZ01_LOCUS374926</name>
</gene>
<dbReference type="AlphaFoldDB" id="A0A382TJY0"/>
<dbReference type="EMBL" id="UINC01136990">
    <property type="protein sequence ID" value="SVD22072.1"/>
    <property type="molecule type" value="Genomic_DNA"/>
</dbReference>
<proteinExistence type="predicted"/>